<feature type="active site" description="Charge relay system" evidence="5">
    <location>
        <position position="217"/>
    </location>
</feature>
<evidence type="ECO:0000256" key="3">
    <source>
        <dbReference type="ARBA" id="ARBA00022801"/>
    </source>
</evidence>
<dbReference type="PRINTS" id="PR00723">
    <property type="entry name" value="SUBTILISIN"/>
</dbReference>
<dbReference type="InterPro" id="IPR023827">
    <property type="entry name" value="Peptidase_S8_Asp-AS"/>
</dbReference>
<dbReference type="OrthoDB" id="9813435at2"/>
<evidence type="ECO:0000256" key="2">
    <source>
        <dbReference type="ARBA" id="ARBA00022670"/>
    </source>
</evidence>
<evidence type="ECO:0000259" key="7">
    <source>
        <dbReference type="Pfam" id="PF00082"/>
    </source>
</evidence>
<accession>A0A0T6LZS5</accession>
<keyword evidence="4 5" id="KW-0720">Serine protease</keyword>
<proteinExistence type="inferred from homology"/>
<dbReference type="InterPro" id="IPR022398">
    <property type="entry name" value="Peptidase_S8_His-AS"/>
</dbReference>
<dbReference type="Proteomes" id="UP000050867">
    <property type="component" value="Unassembled WGS sequence"/>
</dbReference>
<dbReference type="PANTHER" id="PTHR43806:SF11">
    <property type="entry name" value="CEREVISIN-RELATED"/>
    <property type="match status" value="1"/>
</dbReference>
<protein>
    <submittedName>
        <fullName evidence="8">Peptidase S08 family protein</fullName>
    </submittedName>
</protein>
<dbReference type="PROSITE" id="PS51892">
    <property type="entry name" value="SUBTILASE"/>
    <property type="match status" value="1"/>
</dbReference>
<feature type="active site" description="Charge relay system" evidence="5">
    <location>
        <position position="464"/>
    </location>
</feature>
<feature type="compositionally biased region" description="Low complexity" evidence="6">
    <location>
        <begin position="122"/>
        <end position="135"/>
    </location>
</feature>
<dbReference type="AlphaFoldDB" id="A0A0T6LZS5"/>
<dbReference type="STRING" id="76728.AQ490_01640"/>
<evidence type="ECO:0000256" key="4">
    <source>
        <dbReference type="ARBA" id="ARBA00022825"/>
    </source>
</evidence>
<dbReference type="InterPro" id="IPR000209">
    <property type="entry name" value="Peptidase_S8/S53_dom"/>
</dbReference>
<feature type="region of interest" description="Disordered" evidence="6">
    <location>
        <begin position="103"/>
        <end position="164"/>
    </location>
</feature>
<sequence>MHRGRTALSWLPTGSALGRFCLVLVCLGAAVLASAPVPRPDFLSYLVVADRASPAGAADAAGAVRSAGGVLGAVHRSIGVAVGYATDPGFADRVRAAPGVRAAGATRTAPLPVPPAPPRRPPGAAGAGAVPARAFGDGGDAPPGSAGAGPPRTAAPGAAAGPGVPWRAGVRPAREVEPPLVPDPGERPTWNLAMIGAGHGHRGPPPGLARTVVAVMDSGVDDTHPDLRAAVDPERSVSCASGRPDTTPGAWRPVPEVLDSGHGTHIAGTIAAARDGRGIAGVAPGARIAAVRLLGPVGQYYPENIVCGLLWAADHGARVINNSYFADPWKYHCPSDPDQAAVIAAVARAVGYAQRRGALVVASAGNDGQDLRAVRIDRRSPNDRVGGPRPARHLGADCIRLPSQLPGVLAVRALDRTGSVTVYSNYGASGASLAAPGGDPGAGPDGQIISTWPGGGYAALSGTSMAAAHVSGAAALAAARHPGATPKELLSLLRAGPESGGSPSGQRILAVVG</sequence>
<dbReference type="EMBL" id="LLZU01000001">
    <property type="protein sequence ID" value="KRV51481.1"/>
    <property type="molecule type" value="Genomic_DNA"/>
</dbReference>
<keyword evidence="3 5" id="KW-0378">Hydrolase</keyword>
<evidence type="ECO:0000313" key="9">
    <source>
        <dbReference type="Proteomes" id="UP000050867"/>
    </source>
</evidence>
<dbReference type="Gene3D" id="3.40.50.200">
    <property type="entry name" value="Peptidase S8/S53 domain"/>
    <property type="match status" value="1"/>
</dbReference>
<comment type="similarity">
    <text evidence="1 5">Belongs to the peptidase S8 family.</text>
</comment>
<name>A0A0T6LZS5_WENVI</name>
<dbReference type="InterPro" id="IPR036852">
    <property type="entry name" value="Peptidase_S8/S53_dom_sf"/>
</dbReference>
<dbReference type="GO" id="GO:0006508">
    <property type="term" value="P:proteolysis"/>
    <property type="evidence" value="ECO:0007669"/>
    <property type="project" value="UniProtKB-KW"/>
</dbReference>
<organism evidence="8 9">
    <name type="scientific">Wenjunlia vitaminophila</name>
    <name type="common">Streptomyces vitaminophilus</name>
    <dbReference type="NCBI Taxonomy" id="76728"/>
    <lineage>
        <taxon>Bacteria</taxon>
        <taxon>Bacillati</taxon>
        <taxon>Actinomycetota</taxon>
        <taxon>Actinomycetes</taxon>
        <taxon>Kitasatosporales</taxon>
        <taxon>Streptomycetaceae</taxon>
        <taxon>Wenjunlia</taxon>
    </lineage>
</organism>
<feature type="domain" description="Peptidase S8/S53" evidence="7">
    <location>
        <begin position="211"/>
        <end position="493"/>
    </location>
</feature>
<dbReference type="eggNOG" id="COG1404">
    <property type="taxonomic scope" value="Bacteria"/>
</dbReference>
<gene>
    <name evidence="8" type="ORF">AQ490_01640</name>
</gene>
<dbReference type="PANTHER" id="PTHR43806">
    <property type="entry name" value="PEPTIDASE S8"/>
    <property type="match status" value="1"/>
</dbReference>
<dbReference type="Pfam" id="PF00082">
    <property type="entry name" value="Peptidase_S8"/>
    <property type="match status" value="1"/>
</dbReference>
<dbReference type="RefSeq" id="WP_058032741.1">
    <property type="nucleotide sequence ID" value="NZ_LLZU01000001.1"/>
</dbReference>
<reference evidence="8 9" key="1">
    <citation type="submission" date="2015-10" db="EMBL/GenBank/DDBJ databases">
        <title>Draft genome sequence of pyrrolomycin-producing Streptomyces vitaminophilus.</title>
        <authorList>
            <person name="Graham D.E."/>
            <person name="Mahan K.M."/>
            <person name="Klingeman D.M."/>
            <person name="Hettich R.L."/>
            <person name="Parry R.J."/>
        </authorList>
    </citation>
    <scope>NUCLEOTIDE SEQUENCE [LARGE SCALE GENOMIC DNA]</scope>
    <source>
        <strain evidence="8 9">ATCC 31673</strain>
    </source>
</reference>
<evidence type="ECO:0000313" key="8">
    <source>
        <dbReference type="EMBL" id="KRV51481.1"/>
    </source>
</evidence>
<dbReference type="PROSITE" id="PS00137">
    <property type="entry name" value="SUBTILASE_HIS"/>
    <property type="match status" value="1"/>
</dbReference>
<feature type="active site" description="Charge relay system" evidence="5">
    <location>
        <position position="262"/>
    </location>
</feature>
<dbReference type="InterPro" id="IPR015500">
    <property type="entry name" value="Peptidase_S8_subtilisin-rel"/>
</dbReference>
<keyword evidence="9" id="KW-1185">Reference proteome</keyword>
<evidence type="ECO:0000256" key="5">
    <source>
        <dbReference type="PROSITE-ProRule" id="PRU01240"/>
    </source>
</evidence>
<dbReference type="PROSITE" id="PS00136">
    <property type="entry name" value="SUBTILASE_ASP"/>
    <property type="match status" value="1"/>
</dbReference>
<keyword evidence="2 5" id="KW-0645">Protease</keyword>
<dbReference type="InterPro" id="IPR050131">
    <property type="entry name" value="Peptidase_S8_subtilisin-like"/>
</dbReference>
<dbReference type="GO" id="GO:0004252">
    <property type="term" value="F:serine-type endopeptidase activity"/>
    <property type="evidence" value="ECO:0007669"/>
    <property type="project" value="UniProtKB-UniRule"/>
</dbReference>
<evidence type="ECO:0000256" key="6">
    <source>
        <dbReference type="SAM" id="MobiDB-lite"/>
    </source>
</evidence>
<comment type="caution">
    <text evidence="8">The sequence shown here is derived from an EMBL/GenBank/DDBJ whole genome shotgun (WGS) entry which is preliminary data.</text>
</comment>
<evidence type="ECO:0000256" key="1">
    <source>
        <dbReference type="ARBA" id="ARBA00011073"/>
    </source>
</evidence>
<dbReference type="SUPFAM" id="SSF52743">
    <property type="entry name" value="Subtilisin-like"/>
    <property type="match status" value="1"/>
</dbReference>
<feature type="compositionally biased region" description="Low complexity" evidence="6">
    <location>
        <begin position="142"/>
        <end position="164"/>
    </location>
</feature>
<feature type="compositionally biased region" description="Pro residues" evidence="6">
    <location>
        <begin position="111"/>
        <end position="121"/>
    </location>
</feature>